<dbReference type="AlphaFoldDB" id="A0A4R5M3C0"/>
<dbReference type="InterPro" id="IPR013901">
    <property type="entry name" value="Anthrone_oxy"/>
</dbReference>
<dbReference type="OrthoDB" id="7041743at2"/>
<accession>A0A4R5M3C0</accession>
<protein>
    <submittedName>
        <fullName evidence="2">DUF1772 domain-containing protein</fullName>
    </submittedName>
</protein>
<organism evidence="2 3">
    <name type="scientific">Paraburkholderia silviterrae</name>
    <dbReference type="NCBI Taxonomy" id="2528715"/>
    <lineage>
        <taxon>Bacteria</taxon>
        <taxon>Pseudomonadati</taxon>
        <taxon>Pseudomonadota</taxon>
        <taxon>Betaproteobacteria</taxon>
        <taxon>Burkholderiales</taxon>
        <taxon>Burkholderiaceae</taxon>
        <taxon>Paraburkholderia</taxon>
    </lineage>
</organism>
<dbReference type="EMBL" id="SMRP01000017">
    <property type="protein sequence ID" value="TDG20156.1"/>
    <property type="molecule type" value="Genomic_DNA"/>
</dbReference>
<feature type="transmembrane region" description="Helical" evidence="1">
    <location>
        <begin position="92"/>
        <end position="114"/>
    </location>
</feature>
<gene>
    <name evidence="2" type="ORF">EYW47_27030</name>
</gene>
<keyword evidence="1" id="KW-1133">Transmembrane helix</keyword>
<name>A0A4R5M3C0_9BURK</name>
<reference evidence="2 3" key="1">
    <citation type="submission" date="2019-03" db="EMBL/GenBank/DDBJ databases">
        <title>Paraburkholderia sp. 4M-K11, isolated from subtropical forest soil.</title>
        <authorList>
            <person name="Gao Z.-H."/>
            <person name="Qiu L.-H."/>
        </authorList>
    </citation>
    <scope>NUCLEOTIDE SEQUENCE [LARGE SCALE GENOMIC DNA]</scope>
    <source>
        <strain evidence="2 3">4M-K11</strain>
    </source>
</reference>
<feature type="transmembrane region" description="Helical" evidence="1">
    <location>
        <begin position="52"/>
        <end position="71"/>
    </location>
</feature>
<dbReference type="PANTHER" id="PTHR36535">
    <property type="entry name" value="YALI0E30327P"/>
    <property type="match status" value="1"/>
</dbReference>
<sequence length="191" mass="20201">MTATGRHATSAIRCMRPDVASLGKGIMSGQGQSRCRLGVPCREACMLGTAEFVATLTCAVFAGAAIYISLVEHPARMQCDTRTAATVWAPSYARATMMQAPLAVLSCSAGIVAWSLGAGIIWLIGALLIGSVVPFTLIVIRPTNAQLLMQGRDLTSAETRTLLEKWGRLHAVRSVLSLAASLLFLATILKV</sequence>
<dbReference type="PANTHER" id="PTHR36535:SF1">
    <property type="entry name" value="DUF1772 DOMAIN-CONTAINING PROTEIN"/>
    <property type="match status" value="1"/>
</dbReference>
<proteinExistence type="predicted"/>
<feature type="transmembrane region" description="Helical" evidence="1">
    <location>
        <begin position="120"/>
        <end position="140"/>
    </location>
</feature>
<evidence type="ECO:0000256" key="1">
    <source>
        <dbReference type="SAM" id="Phobius"/>
    </source>
</evidence>
<evidence type="ECO:0000313" key="3">
    <source>
        <dbReference type="Proteomes" id="UP000295722"/>
    </source>
</evidence>
<keyword evidence="1" id="KW-0472">Membrane</keyword>
<evidence type="ECO:0000313" key="2">
    <source>
        <dbReference type="EMBL" id="TDG20156.1"/>
    </source>
</evidence>
<keyword evidence="3" id="KW-1185">Reference proteome</keyword>
<dbReference type="Proteomes" id="UP000295722">
    <property type="component" value="Unassembled WGS sequence"/>
</dbReference>
<dbReference type="Pfam" id="PF08592">
    <property type="entry name" value="Anthrone_oxy"/>
    <property type="match status" value="1"/>
</dbReference>
<comment type="caution">
    <text evidence="2">The sequence shown here is derived from an EMBL/GenBank/DDBJ whole genome shotgun (WGS) entry which is preliminary data.</text>
</comment>
<feature type="transmembrane region" description="Helical" evidence="1">
    <location>
        <begin position="170"/>
        <end position="189"/>
    </location>
</feature>
<keyword evidence="1" id="KW-0812">Transmembrane</keyword>